<evidence type="ECO:0000313" key="2">
    <source>
        <dbReference type="RefSeq" id="XP_071900946.1"/>
    </source>
</evidence>
<organism evidence="1 2">
    <name type="scientific">Coffea arabica</name>
    <name type="common">Arabian coffee</name>
    <dbReference type="NCBI Taxonomy" id="13443"/>
    <lineage>
        <taxon>Eukaryota</taxon>
        <taxon>Viridiplantae</taxon>
        <taxon>Streptophyta</taxon>
        <taxon>Embryophyta</taxon>
        <taxon>Tracheophyta</taxon>
        <taxon>Spermatophyta</taxon>
        <taxon>Magnoliopsida</taxon>
        <taxon>eudicotyledons</taxon>
        <taxon>Gunneridae</taxon>
        <taxon>Pentapetalae</taxon>
        <taxon>asterids</taxon>
        <taxon>lamiids</taxon>
        <taxon>Gentianales</taxon>
        <taxon>Rubiaceae</taxon>
        <taxon>Ixoroideae</taxon>
        <taxon>Gardenieae complex</taxon>
        <taxon>Bertiereae - Coffeeae clade</taxon>
        <taxon>Coffeeae</taxon>
        <taxon>Coffea</taxon>
    </lineage>
</organism>
<name>A0ABM4U0X7_COFAR</name>
<dbReference type="PANTHER" id="PTHR33116">
    <property type="entry name" value="REVERSE TRANSCRIPTASE ZINC-BINDING DOMAIN-CONTAINING PROTEIN-RELATED-RELATED"/>
    <property type="match status" value="1"/>
</dbReference>
<protein>
    <recommendedName>
        <fullName evidence="3">Reverse transcriptase domain-containing protein</fullName>
    </recommendedName>
</protein>
<reference evidence="2" key="1">
    <citation type="submission" date="2025-08" db="UniProtKB">
        <authorList>
            <consortium name="RefSeq"/>
        </authorList>
    </citation>
    <scope>IDENTIFICATION</scope>
    <source>
        <tissue evidence="2">Leaves</tissue>
    </source>
</reference>
<dbReference type="PANTHER" id="PTHR33116:SF86">
    <property type="entry name" value="REVERSE TRANSCRIPTASE DOMAIN-CONTAINING PROTEIN"/>
    <property type="match status" value="1"/>
</dbReference>
<dbReference type="RefSeq" id="XP_071900946.1">
    <property type="nucleotide sequence ID" value="XM_072044845.1"/>
</dbReference>
<accession>A0ABM4U0X7</accession>
<evidence type="ECO:0008006" key="3">
    <source>
        <dbReference type="Google" id="ProtNLM"/>
    </source>
</evidence>
<dbReference type="GeneID" id="140004705"/>
<keyword evidence="1" id="KW-1185">Reference proteome</keyword>
<gene>
    <name evidence="2" type="primary">LOC140004705</name>
</gene>
<sequence length="165" mass="18876">MKISRNGSSLTHLFFADDSLIFCKVEPTQPEEVMRLLNMYEKGSGQLINMEKYSVFFSKNVEQEEQSEICNRLRNIKVAKQGKYLGLSMVIIGTKDQIFGFTTGKCQKTISSWSNIMLSQARKEGEESGKRKIHWCSWKRMTTDKNTGGLDFKELQGFNKALLGK</sequence>
<dbReference type="Proteomes" id="UP001652660">
    <property type="component" value="Chromosome 4c"/>
</dbReference>
<evidence type="ECO:0000313" key="1">
    <source>
        <dbReference type="Proteomes" id="UP001652660"/>
    </source>
</evidence>
<proteinExistence type="predicted"/>